<name>A0A501PIQ6_9PROT</name>
<organism evidence="4 5">
    <name type="scientific">Emcibacter nanhaiensis</name>
    <dbReference type="NCBI Taxonomy" id="1505037"/>
    <lineage>
        <taxon>Bacteria</taxon>
        <taxon>Pseudomonadati</taxon>
        <taxon>Pseudomonadota</taxon>
        <taxon>Alphaproteobacteria</taxon>
        <taxon>Emcibacterales</taxon>
        <taxon>Emcibacteraceae</taxon>
        <taxon>Emcibacter</taxon>
    </lineage>
</organism>
<dbReference type="GO" id="GO:0016831">
    <property type="term" value="F:carboxy-lyase activity"/>
    <property type="evidence" value="ECO:0007669"/>
    <property type="project" value="InterPro"/>
</dbReference>
<dbReference type="AlphaFoldDB" id="A0A501PIQ6"/>
<keyword evidence="4" id="KW-0378">Hydrolase</keyword>
<dbReference type="Proteomes" id="UP000319148">
    <property type="component" value="Unassembled WGS sequence"/>
</dbReference>
<evidence type="ECO:0000256" key="2">
    <source>
        <dbReference type="SAM" id="MobiDB-lite"/>
    </source>
</evidence>
<dbReference type="PANTHER" id="PTHR21240:SF28">
    <property type="entry name" value="ISO-OROTATE DECARBOXYLASE (EUROFUNG)"/>
    <property type="match status" value="1"/>
</dbReference>
<dbReference type="EMBL" id="VFIY01000010">
    <property type="protein sequence ID" value="TPD59902.1"/>
    <property type="molecule type" value="Genomic_DNA"/>
</dbReference>
<dbReference type="InterPro" id="IPR006680">
    <property type="entry name" value="Amidohydro-rel"/>
</dbReference>
<gene>
    <name evidence="4" type="ORF">FIV46_10505</name>
</gene>
<evidence type="ECO:0000259" key="3">
    <source>
        <dbReference type="Pfam" id="PF04909"/>
    </source>
</evidence>
<dbReference type="GO" id="GO:0016787">
    <property type="term" value="F:hydrolase activity"/>
    <property type="evidence" value="ECO:0007669"/>
    <property type="project" value="UniProtKB-KW"/>
</dbReference>
<sequence length="389" mass="43997">MFDEPLSDIFPPEGHGAPNDRSPQKEGDTGLPAGTEVFSADDHVSVGEDIFFENLPESLKPRAPRLWRDEQGVFQIGMVMGQSVLPEAFVEVVSHFEKRPGCDAANVEARLEDMSAEGVSKALVFPNEVLGLLAWPDHEIKGECFRIYNDYIAAWKDQAPDRLYPVGLINWWDAKETRKDLEQLKSLGLKTFLMPLNAMTSPDGEKIDYASLKMQPVWEEIEDSGIPVSHHIGEGDFGHDENNRVAMGLLQLVNSFREMFGKYTFGGILDRHPNLQVGWFEGGINWVVSTLQDAKYIDASIKHTYNWKMQHDPEYYWNKHMCASFMVDPLGLELIDRIGVERAMWSTDYPHNESTLGYTRTSLKSVVDAVGVENARKICAENIVKYLKI</sequence>
<dbReference type="SUPFAM" id="SSF51556">
    <property type="entry name" value="Metallo-dependent hydrolases"/>
    <property type="match status" value="1"/>
</dbReference>
<comment type="caution">
    <text evidence="4">The sequence shown here is derived from an EMBL/GenBank/DDBJ whole genome shotgun (WGS) entry which is preliminary data.</text>
</comment>
<evidence type="ECO:0000313" key="4">
    <source>
        <dbReference type="EMBL" id="TPD59902.1"/>
    </source>
</evidence>
<dbReference type="OrthoDB" id="9799024at2"/>
<dbReference type="GO" id="GO:0005737">
    <property type="term" value="C:cytoplasm"/>
    <property type="evidence" value="ECO:0007669"/>
    <property type="project" value="TreeGrafter"/>
</dbReference>
<protein>
    <submittedName>
        <fullName evidence="4">Amidohydrolase</fullName>
    </submittedName>
</protein>
<dbReference type="InterPro" id="IPR032466">
    <property type="entry name" value="Metal_Hydrolase"/>
</dbReference>
<feature type="domain" description="Amidohydrolase-related" evidence="3">
    <location>
        <begin position="141"/>
        <end position="385"/>
    </location>
</feature>
<dbReference type="Pfam" id="PF04909">
    <property type="entry name" value="Amidohydro_2"/>
    <property type="match status" value="1"/>
</dbReference>
<evidence type="ECO:0000256" key="1">
    <source>
        <dbReference type="ARBA" id="ARBA00023239"/>
    </source>
</evidence>
<reference evidence="5" key="1">
    <citation type="submission" date="2019-06" db="EMBL/GenBank/DDBJ databases">
        <title>The complete genome of Emcibacter congregatus ZYLT.</title>
        <authorList>
            <person name="Zhao Z."/>
        </authorList>
    </citation>
    <scope>NUCLEOTIDE SEQUENCE [LARGE SCALE GENOMIC DNA]</scope>
    <source>
        <strain evidence="5">MCCC 1A06723</strain>
    </source>
</reference>
<evidence type="ECO:0000313" key="5">
    <source>
        <dbReference type="Proteomes" id="UP000319148"/>
    </source>
</evidence>
<proteinExistence type="predicted"/>
<feature type="region of interest" description="Disordered" evidence="2">
    <location>
        <begin position="1"/>
        <end position="35"/>
    </location>
</feature>
<dbReference type="RefSeq" id="WP_139940873.1">
    <property type="nucleotide sequence ID" value="NZ_JBHSYP010000006.1"/>
</dbReference>
<dbReference type="PANTHER" id="PTHR21240">
    <property type="entry name" value="2-AMINO-3-CARBOXYLMUCONATE-6-SEMIALDEHYDE DECARBOXYLASE"/>
    <property type="match status" value="1"/>
</dbReference>
<keyword evidence="1" id="KW-0456">Lyase</keyword>
<keyword evidence="5" id="KW-1185">Reference proteome</keyword>
<dbReference type="Gene3D" id="3.20.20.140">
    <property type="entry name" value="Metal-dependent hydrolases"/>
    <property type="match status" value="1"/>
</dbReference>
<dbReference type="InterPro" id="IPR032465">
    <property type="entry name" value="ACMSD"/>
</dbReference>
<accession>A0A501PIQ6</accession>
<dbReference type="GO" id="GO:0019748">
    <property type="term" value="P:secondary metabolic process"/>
    <property type="evidence" value="ECO:0007669"/>
    <property type="project" value="TreeGrafter"/>
</dbReference>